<name>A0A0F9Q9S5_9ZZZZ</name>
<dbReference type="EMBL" id="LAZR01001687">
    <property type="protein sequence ID" value="KKN40730.1"/>
    <property type="molecule type" value="Genomic_DNA"/>
</dbReference>
<dbReference type="AlphaFoldDB" id="A0A0F9Q9S5"/>
<reference evidence="1" key="1">
    <citation type="journal article" date="2015" name="Nature">
        <title>Complex archaea that bridge the gap between prokaryotes and eukaryotes.</title>
        <authorList>
            <person name="Spang A."/>
            <person name="Saw J.H."/>
            <person name="Jorgensen S.L."/>
            <person name="Zaremba-Niedzwiedzka K."/>
            <person name="Martijn J."/>
            <person name="Lind A.E."/>
            <person name="van Eijk R."/>
            <person name="Schleper C."/>
            <person name="Guy L."/>
            <person name="Ettema T.J."/>
        </authorList>
    </citation>
    <scope>NUCLEOTIDE SEQUENCE</scope>
</reference>
<comment type="caution">
    <text evidence="1">The sequence shown here is derived from an EMBL/GenBank/DDBJ whole genome shotgun (WGS) entry which is preliminary data.</text>
</comment>
<proteinExistence type="predicted"/>
<evidence type="ECO:0000313" key="1">
    <source>
        <dbReference type="EMBL" id="KKN40730.1"/>
    </source>
</evidence>
<accession>A0A0F9Q9S5</accession>
<organism evidence="1">
    <name type="scientific">marine sediment metagenome</name>
    <dbReference type="NCBI Taxonomy" id="412755"/>
    <lineage>
        <taxon>unclassified sequences</taxon>
        <taxon>metagenomes</taxon>
        <taxon>ecological metagenomes</taxon>
    </lineage>
</organism>
<gene>
    <name evidence="1" type="ORF">LCGC14_0730380</name>
</gene>
<evidence type="ECO:0008006" key="2">
    <source>
        <dbReference type="Google" id="ProtNLM"/>
    </source>
</evidence>
<protein>
    <recommendedName>
        <fullName evidence="2">BioF2-like acetyltransferase domain-containing protein</fullName>
    </recommendedName>
</protein>
<sequence>MKLNAYTALYSSLDVEYSQAMSGPYEDLSFHDDDCKVIAGLKDNRISGFWRPMVATGGDKALKLHIERLYDICPHITYLDFLIDGRLSVISQFLLRHGHTARPYYTQIIDLTRSVEDLHCGLRKSYKSLVNKTDVWNIVKVPEYRQMCETIKGPRRSDRTWEIQHRMKPLCLTDGKAGAMFYCNKPAAYYASAAGENNHTAIYMAMGLLKNSGYKFLEMGEQIFAGDLKLVNISKYKRGFGGQTITRLILEK</sequence>